<dbReference type="EMBL" id="JAWNGG020000014">
    <property type="protein sequence ID" value="KAK9309195.1"/>
    <property type="molecule type" value="Genomic_DNA"/>
</dbReference>
<feature type="compositionally biased region" description="Basic and acidic residues" evidence="3">
    <location>
        <begin position="641"/>
        <end position="687"/>
    </location>
</feature>
<dbReference type="InterPro" id="IPR024626">
    <property type="entry name" value="Kri1-like_C"/>
</dbReference>
<protein>
    <recommendedName>
        <fullName evidence="2">Protein KRI1 homolog</fullName>
    </recommendedName>
</protein>
<reference evidence="5 6" key="1">
    <citation type="submission" date="2024-05" db="EMBL/GenBank/DDBJ databases">
        <title>The nuclear and mitochondrial genome assemblies of Tetragonisca angustula (Apidae: Meliponini), a tiny yet remarkable pollinator in the Neotropics.</title>
        <authorList>
            <person name="Ferrari R."/>
            <person name="Ricardo P.C."/>
            <person name="Dias F.C."/>
            <person name="Araujo N.S."/>
            <person name="Soares D.O."/>
            <person name="Zhou Q.-S."/>
            <person name="Zhu C.-D."/>
            <person name="Coutinho L."/>
            <person name="Airas M.C."/>
            <person name="Batista T.M."/>
        </authorList>
    </citation>
    <scope>NUCLEOTIDE SEQUENCE [LARGE SCALE GENOMIC DNA]</scope>
    <source>
        <strain evidence="5">ASF017062</strain>
        <tissue evidence="5">Abdomen</tissue>
    </source>
</reference>
<feature type="region of interest" description="Disordered" evidence="3">
    <location>
        <begin position="253"/>
        <end position="273"/>
    </location>
</feature>
<feature type="compositionally biased region" description="Basic residues" evidence="3">
    <location>
        <begin position="747"/>
        <end position="759"/>
    </location>
</feature>
<feature type="compositionally biased region" description="Polar residues" evidence="3">
    <location>
        <begin position="630"/>
        <end position="640"/>
    </location>
</feature>
<evidence type="ECO:0000256" key="3">
    <source>
        <dbReference type="SAM" id="MobiDB-lite"/>
    </source>
</evidence>
<dbReference type="Pfam" id="PF12936">
    <property type="entry name" value="Kri1_C"/>
    <property type="match status" value="1"/>
</dbReference>
<dbReference type="InterPro" id="IPR018034">
    <property type="entry name" value="Kri1"/>
</dbReference>
<feature type="domain" description="Kri1-like C-terminal" evidence="4">
    <location>
        <begin position="501"/>
        <end position="588"/>
    </location>
</feature>
<dbReference type="Proteomes" id="UP001432146">
    <property type="component" value="Unassembled WGS sequence"/>
</dbReference>
<feature type="compositionally biased region" description="Basic and acidic residues" evidence="3">
    <location>
        <begin position="705"/>
        <end position="746"/>
    </location>
</feature>
<dbReference type="PANTHER" id="PTHR14490:SF5">
    <property type="entry name" value="PROTEIN KRI1 HOMOLOG"/>
    <property type="match status" value="1"/>
</dbReference>
<dbReference type="GO" id="GO:0005730">
    <property type="term" value="C:nucleolus"/>
    <property type="evidence" value="ECO:0007669"/>
    <property type="project" value="TreeGrafter"/>
</dbReference>
<feature type="region of interest" description="Disordered" evidence="3">
    <location>
        <begin position="173"/>
        <end position="204"/>
    </location>
</feature>
<feature type="region of interest" description="Disordered" evidence="3">
    <location>
        <begin position="596"/>
        <end position="763"/>
    </location>
</feature>
<keyword evidence="6" id="KW-1185">Reference proteome</keyword>
<organism evidence="5 6">
    <name type="scientific">Tetragonisca angustula</name>
    <dbReference type="NCBI Taxonomy" id="166442"/>
    <lineage>
        <taxon>Eukaryota</taxon>
        <taxon>Metazoa</taxon>
        <taxon>Ecdysozoa</taxon>
        <taxon>Arthropoda</taxon>
        <taxon>Hexapoda</taxon>
        <taxon>Insecta</taxon>
        <taxon>Pterygota</taxon>
        <taxon>Neoptera</taxon>
        <taxon>Endopterygota</taxon>
        <taxon>Hymenoptera</taxon>
        <taxon>Apocrita</taxon>
        <taxon>Aculeata</taxon>
        <taxon>Apoidea</taxon>
        <taxon>Anthophila</taxon>
        <taxon>Apidae</taxon>
        <taxon>Tetragonisca</taxon>
    </lineage>
</organism>
<sequence>MFTLFNGDNSDSDEQLKINTDYAKNYNNWRQKEELNKLKTKYGDINEGTDSDESSNSDSSSEKEEGNELRQQFDKDFYKALALLKNKDPKIYDQHVTFFNDTNKVQEVYTEKKKQKPKKEKAVFLRDYERNIIVERDGKLSDSEDENVLETDRIGNNKVTYVQEQKELKESFKNVLHDEEEDDDLLKPKVKSESEKAKEDADYKEWLKGQKTDINENEQEILKPLRDFWSNPNLDANEKFLRDYVLNDKYLDKNYTGPDDDDDDDRGKNYVIHDSDENLSEDEKNIEKQEEFEHKYNFRFEEPDQEFIKRYPRTMENSLRRKDTRRAEKRAEMKKRKEEEKLRKKEELMQLKALKRKEIEEKIDKLKEITGNDDIQFNDVDLEGDFDPVEYDRKMNQVFNDDYYAIPEENVKPEFHDIDEELGIEDNWDNYDPTAKNLADEDEYEEPHCEDAEFNMDADYNPLKRVEEEIESSKKRKRRRKSKFAELIAKEKPKFDPQQHKSYEEYFDKYYSLDYEDMIGDIPCRFKYRKVVPNNYGLSVEEILMADDKELNKWCSLKKALQYKPEHAELNDIKMYKQKAKNETLKRKIFTSLYKESEDEEEGDRKEITSTTNESVEGKKKRRRKKTKTQSTLDDSTTTKINHETSKDDKQLNGSSKEIKSKDNVAQKESKKPEKKRKQEEQLEQPKKKIKNNNLESSANSTENKPCEEKEATDKSIKESSKKEVDGQSRNELNIKHSKTEKFNEKKTKKKKFDKKKKNDLKNKEINSDIASLDPERLKVYGINPKKLKNKLKYGKTKL</sequence>
<gene>
    <name evidence="5" type="ORF">QLX08_001139</name>
</gene>
<dbReference type="Pfam" id="PF05178">
    <property type="entry name" value="Kri1"/>
    <property type="match status" value="1"/>
</dbReference>
<feature type="region of interest" description="Disordered" evidence="3">
    <location>
        <begin position="318"/>
        <end position="342"/>
    </location>
</feature>
<dbReference type="PANTHER" id="PTHR14490">
    <property type="entry name" value="ZINC FINGER, ZZ TYPE"/>
    <property type="match status" value="1"/>
</dbReference>
<accession>A0AAW1AGM5</accession>
<name>A0AAW1AGM5_9HYME</name>
<feature type="region of interest" description="Disordered" evidence="3">
    <location>
        <begin position="40"/>
        <end position="69"/>
    </location>
</feature>
<comment type="similarity">
    <text evidence="1">Belongs to the KRI1 family.</text>
</comment>
<dbReference type="GO" id="GO:0000447">
    <property type="term" value="P:endonucleolytic cleavage in ITS1 to separate SSU-rRNA from 5.8S rRNA and LSU-rRNA from tricistronic rRNA transcript (SSU-rRNA, 5.8S rRNA, LSU-rRNA)"/>
    <property type="evidence" value="ECO:0007669"/>
    <property type="project" value="TreeGrafter"/>
</dbReference>
<feature type="compositionally biased region" description="Basic residues" evidence="3">
    <location>
        <begin position="619"/>
        <end position="628"/>
    </location>
</feature>
<comment type="caution">
    <text evidence="5">The sequence shown here is derived from an EMBL/GenBank/DDBJ whole genome shotgun (WGS) entry which is preliminary data.</text>
</comment>
<evidence type="ECO:0000313" key="6">
    <source>
        <dbReference type="Proteomes" id="UP001432146"/>
    </source>
</evidence>
<dbReference type="GO" id="GO:0030686">
    <property type="term" value="C:90S preribosome"/>
    <property type="evidence" value="ECO:0007669"/>
    <property type="project" value="TreeGrafter"/>
</dbReference>
<feature type="compositionally biased region" description="Basic and acidic residues" evidence="3">
    <location>
        <begin position="60"/>
        <end position="69"/>
    </location>
</feature>
<feature type="compositionally biased region" description="Basic and acidic residues" evidence="3">
    <location>
        <begin position="185"/>
        <end position="204"/>
    </location>
</feature>
<evidence type="ECO:0000256" key="2">
    <source>
        <dbReference type="ARBA" id="ARBA00017294"/>
    </source>
</evidence>
<feature type="compositionally biased region" description="Polar residues" evidence="3">
    <location>
        <begin position="692"/>
        <end position="704"/>
    </location>
</feature>
<proteinExistence type="inferred from homology"/>
<dbReference type="AlphaFoldDB" id="A0AAW1AGM5"/>
<evidence type="ECO:0000256" key="1">
    <source>
        <dbReference type="ARBA" id="ARBA00007473"/>
    </source>
</evidence>
<evidence type="ECO:0000259" key="4">
    <source>
        <dbReference type="Pfam" id="PF12936"/>
    </source>
</evidence>
<evidence type="ECO:0000313" key="5">
    <source>
        <dbReference type="EMBL" id="KAK9309195.1"/>
    </source>
</evidence>